<sequence>MASKKHSMTYREGPPSDVSQSLHSSSLSQIPPSQDQKL</sequence>
<feature type="region of interest" description="Disordered" evidence="1">
    <location>
        <begin position="1"/>
        <end position="38"/>
    </location>
</feature>
<evidence type="ECO:0000256" key="1">
    <source>
        <dbReference type="SAM" id="MobiDB-lite"/>
    </source>
</evidence>
<dbReference type="Proteomes" id="UP000188268">
    <property type="component" value="Unassembled WGS sequence"/>
</dbReference>
<keyword evidence="3" id="KW-1185">Reference proteome</keyword>
<comment type="caution">
    <text evidence="2">The sequence shown here is derived from an EMBL/GenBank/DDBJ whole genome shotgun (WGS) entry which is preliminary data.</text>
</comment>
<proteinExistence type="predicted"/>
<evidence type="ECO:0000313" key="2">
    <source>
        <dbReference type="EMBL" id="OMO51636.1"/>
    </source>
</evidence>
<organism evidence="2 3">
    <name type="scientific">Corchorus capsularis</name>
    <name type="common">Jute</name>
    <dbReference type="NCBI Taxonomy" id="210143"/>
    <lineage>
        <taxon>Eukaryota</taxon>
        <taxon>Viridiplantae</taxon>
        <taxon>Streptophyta</taxon>
        <taxon>Embryophyta</taxon>
        <taxon>Tracheophyta</taxon>
        <taxon>Spermatophyta</taxon>
        <taxon>Magnoliopsida</taxon>
        <taxon>eudicotyledons</taxon>
        <taxon>Gunneridae</taxon>
        <taxon>Pentapetalae</taxon>
        <taxon>rosids</taxon>
        <taxon>malvids</taxon>
        <taxon>Malvales</taxon>
        <taxon>Malvaceae</taxon>
        <taxon>Grewioideae</taxon>
        <taxon>Apeibeae</taxon>
        <taxon>Corchorus</taxon>
    </lineage>
</organism>
<protein>
    <submittedName>
        <fullName evidence="2">Uncharacterized protein</fullName>
    </submittedName>
</protein>
<accession>A0A1R3G0L9</accession>
<name>A0A1R3G0L9_COCAP</name>
<dbReference type="Gramene" id="OMO51636">
    <property type="protein sequence ID" value="OMO51636"/>
    <property type="gene ID" value="CCACVL1_29677"/>
</dbReference>
<evidence type="ECO:0000313" key="3">
    <source>
        <dbReference type="Proteomes" id="UP000188268"/>
    </source>
</evidence>
<dbReference type="EMBL" id="AWWV01015746">
    <property type="protein sequence ID" value="OMO51636.1"/>
    <property type="molecule type" value="Genomic_DNA"/>
</dbReference>
<dbReference type="AlphaFoldDB" id="A0A1R3G0L9"/>
<feature type="compositionally biased region" description="Low complexity" evidence="1">
    <location>
        <begin position="15"/>
        <end position="38"/>
    </location>
</feature>
<reference evidence="2 3" key="1">
    <citation type="submission" date="2013-09" db="EMBL/GenBank/DDBJ databases">
        <title>Corchorus capsularis genome sequencing.</title>
        <authorList>
            <person name="Alam M."/>
            <person name="Haque M.S."/>
            <person name="Islam M.S."/>
            <person name="Emdad E.M."/>
            <person name="Islam M.M."/>
            <person name="Ahmed B."/>
            <person name="Halim A."/>
            <person name="Hossen Q.M.M."/>
            <person name="Hossain M.Z."/>
            <person name="Ahmed R."/>
            <person name="Khan M.M."/>
            <person name="Islam R."/>
            <person name="Rashid M.M."/>
            <person name="Khan S.A."/>
            <person name="Rahman M.S."/>
            <person name="Alam M."/>
        </authorList>
    </citation>
    <scope>NUCLEOTIDE SEQUENCE [LARGE SCALE GENOMIC DNA]</scope>
    <source>
        <strain evidence="3">cv. CVL-1</strain>
        <tissue evidence="2">Whole seedling</tissue>
    </source>
</reference>
<gene>
    <name evidence="2" type="ORF">CCACVL1_29677</name>
</gene>